<proteinExistence type="predicted"/>
<dbReference type="Proteomes" id="UP000443353">
    <property type="component" value="Unassembled WGS sequence"/>
</dbReference>
<reference evidence="1 2" key="1">
    <citation type="submission" date="2019-12" db="EMBL/GenBank/DDBJ databases">
        <authorList>
            <person name="Li C."/>
            <person name="Zhao J."/>
        </authorList>
    </citation>
    <scope>NUCLEOTIDE SEQUENCE [LARGE SCALE GENOMIC DNA]</scope>
    <source>
        <strain evidence="1 2">NEAU-DD11</strain>
    </source>
</reference>
<evidence type="ECO:0000313" key="1">
    <source>
        <dbReference type="EMBL" id="MVW61422.1"/>
    </source>
</evidence>
<organism evidence="1 2">
    <name type="scientific">Massilia cellulosiltytica</name>
    <dbReference type="NCBI Taxonomy" id="2683234"/>
    <lineage>
        <taxon>Bacteria</taxon>
        <taxon>Pseudomonadati</taxon>
        <taxon>Pseudomonadota</taxon>
        <taxon>Betaproteobacteria</taxon>
        <taxon>Burkholderiales</taxon>
        <taxon>Oxalobacteraceae</taxon>
        <taxon>Telluria group</taxon>
        <taxon>Massilia</taxon>
    </lineage>
</organism>
<protein>
    <submittedName>
        <fullName evidence="1">Uncharacterized protein</fullName>
    </submittedName>
</protein>
<evidence type="ECO:0000313" key="2">
    <source>
        <dbReference type="Proteomes" id="UP000443353"/>
    </source>
</evidence>
<accession>A0A7X3G2J8</accession>
<dbReference type="RefSeq" id="WP_160409462.1">
    <property type="nucleotide sequence ID" value="NZ_WSES01000004.1"/>
</dbReference>
<keyword evidence="2" id="KW-1185">Reference proteome</keyword>
<gene>
    <name evidence="1" type="ORF">GPY61_15945</name>
</gene>
<comment type="caution">
    <text evidence="1">The sequence shown here is derived from an EMBL/GenBank/DDBJ whole genome shotgun (WGS) entry which is preliminary data.</text>
</comment>
<dbReference type="EMBL" id="WSES01000004">
    <property type="protein sequence ID" value="MVW61422.1"/>
    <property type="molecule type" value="Genomic_DNA"/>
</dbReference>
<dbReference type="AlphaFoldDB" id="A0A7X3G2J8"/>
<name>A0A7X3G2J8_9BURK</name>
<sequence>MKQTTSAPHLLRELTELGNLVFGMFTGPHVIVRHWPVYYRVYVEVDGLCREVNRLAGHLARGFIHADDTVDADRIADANACFARVDGHVRTTGALLAEVVRDRLVIPGNPTLVQIMDRHFAPESQWYRGVQAHYRSGCVAPDGRTLARTVLPIDPHPARWGGDEAAIEQQQFELAPAYARTLNDRTIRQVQTALNQVYAALGGCFVQRCPSVGALLHPRSTPGPASMGFFYSARTLHEEHEPVRDLPGGLAVYVSRDHTFATIGTRGIRPADGTPGLIIHVTVDITEEDPAKRPARFIPAQSHHNGEYTAAGADELKTLLFRALIDAGLVPPGARFDDERWRYF</sequence>